<dbReference type="Proteomes" id="UP000260655">
    <property type="component" value="Unassembled WGS sequence"/>
</dbReference>
<dbReference type="AlphaFoldDB" id="A0A3E4GT08"/>
<dbReference type="Gene3D" id="1.20.58.1910">
    <property type="match status" value="1"/>
</dbReference>
<gene>
    <name evidence="3" type="ORF">DW252_01035</name>
    <name evidence="2" type="ORF">DWW65_01725</name>
    <name evidence="1" type="ORF">DXD67_03270</name>
</gene>
<evidence type="ECO:0008006" key="7">
    <source>
        <dbReference type="Google" id="ProtNLM"/>
    </source>
</evidence>
<organism evidence="1 4">
    <name type="scientific">Coprococcus comes</name>
    <dbReference type="NCBI Taxonomy" id="410072"/>
    <lineage>
        <taxon>Bacteria</taxon>
        <taxon>Bacillati</taxon>
        <taxon>Bacillota</taxon>
        <taxon>Clostridia</taxon>
        <taxon>Lachnospirales</taxon>
        <taxon>Lachnospiraceae</taxon>
        <taxon>Coprococcus</taxon>
    </lineage>
</organism>
<evidence type="ECO:0000313" key="1">
    <source>
        <dbReference type="EMBL" id="RGJ25559.1"/>
    </source>
</evidence>
<sequence length="73" mass="8847">MYNPDILPRIGMNKVQYQNGTTTSINHFYEKLFLLKDLMNTDSARKIAERREKFMTTYIEEFMLEWNCEEEIC</sequence>
<evidence type="ECO:0000313" key="5">
    <source>
        <dbReference type="Proteomes" id="UP000285693"/>
    </source>
</evidence>
<dbReference type="Proteomes" id="UP000286595">
    <property type="component" value="Unassembled WGS sequence"/>
</dbReference>
<dbReference type="Proteomes" id="UP000285693">
    <property type="component" value="Unassembled WGS sequence"/>
</dbReference>
<name>A0A3E4GT08_9FIRM</name>
<reference evidence="4 5" key="1">
    <citation type="submission" date="2018-08" db="EMBL/GenBank/DDBJ databases">
        <title>A genome reference for cultivated species of the human gut microbiota.</title>
        <authorList>
            <person name="Zou Y."/>
            <person name="Xue W."/>
            <person name="Luo G."/>
        </authorList>
    </citation>
    <scope>NUCLEOTIDE SEQUENCE [LARGE SCALE GENOMIC DNA]</scope>
    <source>
        <strain evidence="2 5">AF16-31</strain>
        <strain evidence="3 6">AM22-12LB</strain>
        <strain evidence="1 4">TM07-19</strain>
    </source>
</reference>
<evidence type="ECO:0000313" key="4">
    <source>
        <dbReference type="Proteomes" id="UP000260655"/>
    </source>
</evidence>
<evidence type="ECO:0000313" key="2">
    <source>
        <dbReference type="EMBL" id="RGU47136.1"/>
    </source>
</evidence>
<protein>
    <recommendedName>
        <fullName evidence="7">Phosphohydrolase</fullName>
    </recommendedName>
</protein>
<dbReference type="RefSeq" id="WP_117556238.1">
    <property type="nucleotide sequence ID" value="NZ_JADMWX010000034.1"/>
</dbReference>
<evidence type="ECO:0000313" key="6">
    <source>
        <dbReference type="Proteomes" id="UP000286595"/>
    </source>
</evidence>
<accession>A0A3E4GT08</accession>
<dbReference type="PANTHER" id="PTHR33594">
    <property type="entry name" value="SUPERFAMILY HYDROLASE, PUTATIVE (AFU_ORTHOLOGUE AFUA_1G03035)-RELATED"/>
    <property type="match status" value="1"/>
</dbReference>
<dbReference type="EMBL" id="QSOV01000002">
    <property type="protein sequence ID" value="RGJ25559.1"/>
    <property type="molecule type" value="Genomic_DNA"/>
</dbReference>
<evidence type="ECO:0000313" key="3">
    <source>
        <dbReference type="EMBL" id="RHG62998.1"/>
    </source>
</evidence>
<dbReference type="EMBL" id="QRIM01000001">
    <property type="protein sequence ID" value="RHG62998.1"/>
    <property type="molecule type" value="Genomic_DNA"/>
</dbReference>
<dbReference type="PANTHER" id="PTHR33594:SF1">
    <property type="entry name" value="HD_PDEASE DOMAIN-CONTAINING PROTEIN"/>
    <property type="match status" value="1"/>
</dbReference>
<dbReference type="SUPFAM" id="SSF109604">
    <property type="entry name" value="HD-domain/PDEase-like"/>
    <property type="match status" value="1"/>
</dbReference>
<proteinExistence type="predicted"/>
<dbReference type="EMBL" id="QRXY01000002">
    <property type="protein sequence ID" value="RGU47136.1"/>
    <property type="molecule type" value="Genomic_DNA"/>
</dbReference>
<comment type="caution">
    <text evidence="1">The sequence shown here is derived from an EMBL/GenBank/DDBJ whole genome shotgun (WGS) entry which is preliminary data.</text>
</comment>